<keyword evidence="3" id="KW-0732">Signal</keyword>
<dbReference type="Proteomes" id="UP000214760">
    <property type="component" value="Unassembled WGS sequence"/>
</dbReference>
<reference evidence="5 6" key="1">
    <citation type="submission" date="2016-10" db="EMBL/GenBank/DDBJ databases">
        <authorList>
            <person name="de Groot N.N."/>
        </authorList>
    </citation>
    <scope>NUCLEOTIDE SEQUENCE [LARGE SCALE GENOMIC DNA]</scope>
    <source>
        <strain evidence="5 6">F</strain>
    </source>
</reference>
<dbReference type="SUPFAM" id="SSF49384">
    <property type="entry name" value="Carbohydrate-binding domain"/>
    <property type="match status" value="1"/>
</dbReference>
<feature type="compositionally biased region" description="Basic and acidic residues" evidence="1">
    <location>
        <begin position="514"/>
        <end position="571"/>
    </location>
</feature>
<keyword evidence="2" id="KW-0812">Transmembrane</keyword>
<dbReference type="EMBL" id="FOZC01000016">
    <property type="protein sequence ID" value="SFR88159.1"/>
    <property type="molecule type" value="Genomic_DNA"/>
</dbReference>
<dbReference type="Pfam" id="PF12733">
    <property type="entry name" value="Cadherin-like"/>
    <property type="match status" value="1"/>
</dbReference>
<protein>
    <submittedName>
        <fullName evidence="5">Cadherin-like beta sandwich domain-containing protein</fullName>
    </submittedName>
</protein>
<dbReference type="GO" id="GO:0030246">
    <property type="term" value="F:carbohydrate binding"/>
    <property type="evidence" value="ECO:0007669"/>
    <property type="project" value="InterPro"/>
</dbReference>
<dbReference type="InterPro" id="IPR025883">
    <property type="entry name" value="Cadherin-like_domain"/>
</dbReference>
<keyword evidence="2" id="KW-1133">Transmembrane helix</keyword>
<feature type="transmembrane region" description="Helical" evidence="2">
    <location>
        <begin position="447"/>
        <end position="469"/>
    </location>
</feature>
<dbReference type="CDD" id="cd08547">
    <property type="entry name" value="Type_II_cohesin"/>
    <property type="match status" value="1"/>
</dbReference>
<keyword evidence="2" id="KW-0472">Membrane</keyword>
<evidence type="ECO:0000313" key="5">
    <source>
        <dbReference type="EMBL" id="SFR88159.1"/>
    </source>
</evidence>
<evidence type="ECO:0000313" key="6">
    <source>
        <dbReference type="Proteomes" id="UP000214760"/>
    </source>
</evidence>
<name>A0A1I6KAC7_9FIRM</name>
<sequence length="595" mass="64364">MKMRLNHVKFAAAALLAAGILSVGSPVGRITAWASSAVISFSDPDTKVGDTFNVNVKITSTDGTLGSSKMMLKYDSSVIEFQGGSNASGGAGAVKLSGSVDSTNAKSVTYQLKFKALSEGSTTIKVDDYEVYDANSKNVDVSKVGKSSIRVKKGSGSTSGKTSLKTLKVSSGSLSPAFSPDITSYTVNVGEDVTDFTVNAEAEDSSAKVHITGDTILKDGVNTVECEVSSPDGASTRKYIITVNKGAAATTASSGEKTASAVLSSEKATVDSTEYTVAQSFDSKLIPAGFEEGSVEYKSASIMCAKSDSLCLLYLVDAAGTGNFYIYDQQTDSFSPFVTINVIEKSIVVLTPDDTVAIPKGFSQTTIQLNGNYEVVGWTPDSGESSSDYCLVYGMNSAGEKGLYSYDLSEKTMQRYFEKPGGLYDDAQIDEIIDKYNTLQDKYNHRFLIMAALAFGCVILFITIINLLLHRHDRIEEAREEAMRRDYSDEDKGRRGRGRRTAEDGPEIPFAVKRRSDGMDSEKREKRLDRRTEPESVHTSKKALKTEYAEHRAEKESGSRNSAGHDTERPSRSRGKTVRNHPHSASEDDMDVLDL</sequence>
<feature type="chain" id="PRO_5039602925" evidence="3">
    <location>
        <begin position="18"/>
        <end position="595"/>
    </location>
</feature>
<feature type="compositionally biased region" description="Basic residues" evidence="1">
    <location>
        <begin position="572"/>
        <end position="582"/>
    </location>
</feature>
<feature type="compositionally biased region" description="Basic and acidic residues" evidence="1">
    <location>
        <begin position="481"/>
        <end position="493"/>
    </location>
</feature>
<dbReference type="AlphaFoldDB" id="A0A1I6KAC7"/>
<evidence type="ECO:0000259" key="4">
    <source>
        <dbReference type="Pfam" id="PF12733"/>
    </source>
</evidence>
<feature type="signal peptide" evidence="3">
    <location>
        <begin position="1"/>
        <end position="17"/>
    </location>
</feature>
<feature type="region of interest" description="Disordered" evidence="1">
    <location>
        <begin position="481"/>
        <end position="595"/>
    </location>
</feature>
<evidence type="ECO:0000256" key="2">
    <source>
        <dbReference type="SAM" id="Phobius"/>
    </source>
</evidence>
<feature type="domain" description="Cadherin-like beta-sandwich-like" evidence="4">
    <location>
        <begin position="169"/>
        <end position="245"/>
    </location>
</feature>
<proteinExistence type="predicted"/>
<dbReference type="InterPro" id="IPR008965">
    <property type="entry name" value="CBM2/CBM3_carb-bd_dom_sf"/>
</dbReference>
<evidence type="ECO:0000256" key="1">
    <source>
        <dbReference type="SAM" id="MobiDB-lite"/>
    </source>
</evidence>
<evidence type="ECO:0000256" key="3">
    <source>
        <dbReference type="SAM" id="SignalP"/>
    </source>
</evidence>
<accession>A0A1I6KAC7</accession>
<dbReference type="RefSeq" id="WP_051684779.1">
    <property type="nucleotide sequence ID" value="NZ_FOZC01000016.1"/>
</dbReference>
<gene>
    <name evidence="5" type="ORF">SAMN02910262_02395</name>
</gene>
<organism evidence="5 6">
    <name type="scientific">[Clostridium] aminophilum</name>
    <dbReference type="NCBI Taxonomy" id="1526"/>
    <lineage>
        <taxon>Bacteria</taxon>
        <taxon>Bacillati</taxon>
        <taxon>Bacillota</taxon>
        <taxon>Clostridia</taxon>
        <taxon>Lachnospirales</taxon>
        <taxon>Lachnospiraceae</taxon>
    </lineage>
</organism>